<dbReference type="AlphaFoldDB" id="A0A6L2PXF3"/>
<sequence>MVPDRATVEPMHQLLQRFSGVNYITSLYISSAFLQIPLAVASRKWTAFQFESKVYRYTRVPYGLKTSLSAFISALHTVLGCESSEYVLNCVDELLILSELLRKGCRWQWTADKHRAFEILREKSAHSIHLVHADNQLSYIVNSDASGRVIGAILMQQDQDGKISIVSTASRVLTQTEQRYTTCEMELLAVVYALNKFRIYIYGSKVILNTDNKGLSFGDRCAITSNTVARRSLEIQSHDLELSM</sequence>
<dbReference type="InterPro" id="IPR051320">
    <property type="entry name" value="Viral_Replic_Matur_Polypro"/>
</dbReference>
<proteinExistence type="predicted"/>
<dbReference type="InterPro" id="IPR041577">
    <property type="entry name" value="RT_RNaseH_2"/>
</dbReference>
<evidence type="ECO:0000313" key="9">
    <source>
        <dbReference type="Proteomes" id="UP000502823"/>
    </source>
</evidence>
<dbReference type="InterPro" id="IPR000477">
    <property type="entry name" value="RT_dom"/>
</dbReference>
<dbReference type="EMBL" id="BLKM01000626">
    <property type="protein sequence ID" value="GFG36270.1"/>
    <property type="molecule type" value="Genomic_DNA"/>
</dbReference>
<keyword evidence="5" id="KW-0812">Transmembrane</keyword>
<dbReference type="SUPFAM" id="SSF56672">
    <property type="entry name" value="DNA/RNA polymerases"/>
    <property type="match status" value="1"/>
</dbReference>
<dbReference type="InterPro" id="IPR043128">
    <property type="entry name" value="Rev_trsase/Diguanyl_cyclase"/>
</dbReference>
<dbReference type="GO" id="GO:0003964">
    <property type="term" value="F:RNA-directed DNA polymerase activity"/>
    <property type="evidence" value="ECO:0007669"/>
    <property type="project" value="UniProtKB-KW"/>
</dbReference>
<keyword evidence="3" id="KW-0378">Hydrolase</keyword>
<evidence type="ECO:0000259" key="6">
    <source>
        <dbReference type="Pfam" id="PF00078"/>
    </source>
</evidence>
<evidence type="ECO:0000256" key="2">
    <source>
        <dbReference type="ARBA" id="ARBA00022722"/>
    </source>
</evidence>
<keyword evidence="1" id="KW-0808">Transferase</keyword>
<name>A0A6L2PXF3_COPFO</name>
<keyword evidence="4" id="KW-0695">RNA-directed DNA polymerase</keyword>
<keyword evidence="5" id="KW-0472">Membrane</keyword>
<dbReference type="OrthoDB" id="425619at2759"/>
<keyword evidence="1" id="KW-0548">Nucleotidyltransferase</keyword>
<dbReference type="Gene3D" id="3.30.70.270">
    <property type="match status" value="1"/>
</dbReference>
<evidence type="ECO:0000259" key="7">
    <source>
        <dbReference type="Pfam" id="PF17919"/>
    </source>
</evidence>
<feature type="domain" description="Reverse transcriptase/retrotransposon-derived protein RNase H-like" evidence="7">
    <location>
        <begin position="109"/>
        <end position="207"/>
    </location>
</feature>
<dbReference type="PANTHER" id="PTHR33064:SF37">
    <property type="entry name" value="RIBONUCLEASE H"/>
    <property type="match status" value="1"/>
</dbReference>
<protein>
    <submittedName>
        <fullName evidence="8">Uncharacterized protein</fullName>
    </submittedName>
</protein>
<accession>A0A6L2PXF3</accession>
<gene>
    <name evidence="8" type="ORF">Cfor_08879</name>
</gene>
<dbReference type="Gene3D" id="3.10.10.10">
    <property type="entry name" value="HIV Type 1 Reverse Transcriptase, subunit A, domain 1"/>
    <property type="match status" value="1"/>
</dbReference>
<reference evidence="9" key="1">
    <citation type="submission" date="2020-01" db="EMBL/GenBank/DDBJ databases">
        <title>Draft genome sequence of the Termite Coptotermes fromosanus.</title>
        <authorList>
            <person name="Itakura S."/>
            <person name="Yosikawa Y."/>
            <person name="Umezawa K."/>
        </authorList>
    </citation>
    <scope>NUCLEOTIDE SEQUENCE [LARGE SCALE GENOMIC DNA]</scope>
</reference>
<evidence type="ECO:0000256" key="5">
    <source>
        <dbReference type="SAM" id="Phobius"/>
    </source>
</evidence>
<keyword evidence="9" id="KW-1185">Reference proteome</keyword>
<dbReference type="Pfam" id="PF17919">
    <property type="entry name" value="RT_RNaseH_2"/>
    <property type="match status" value="1"/>
</dbReference>
<dbReference type="GO" id="GO:0004519">
    <property type="term" value="F:endonuclease activity"/>
    <property type="evidence" value="ECO:0007669"/>
    <property type="project" value="UniProtKB-KW"/>
</dbReference>
<dbReference type="Gene3D" id="3.10.20.370">
    <property type="match status" value="1"/>
</dbReference>
<evidence type="ECO:0000256" key="1">
    <source>
        <dbReference type="ARBA" id="ARBA00022695"/>
    </source>
</evidence>
<evidence type="ECO:0000313" key="8">
    <source>
        <dbReference type="EMBL" id="GFG36270.1"/>
    </source>
</evidence>
<keyword evidence="2" id="KW-0540">Nuclease</keyword>
<dbReference type="InterPro" id="IPR043502">
    <property type="entry name" value="DNA/RNA_pol_sf"/>
</dbReference>
<dbReference type="PANTHER" id="PTHR33064">
    <property type="entry name" value="POL PROTEIN"/>
    <property type="match status" value="1"/>
</dbReference>
<evidence type="ECO:0000256" key="3">
    <source>
        <dbReference type="ARBA" id="ARBA00022759"/>
    </source>
</evidence>
<dbReference type="Proteomes" id="UP000502823">
    <property type="component" value="Unassembled WGS sequence"/>
</dbReference>
<organism evidence="8 9">
    <name type="scientific">Coptotermes formosanus</name>
    <name type="common">Formosan subterranean termite</name>
    <dbReference type="NCBI Taxonomy" id="36987"/>
    <lineage>
        <taxon>Eukaryota</taxon>
        <taxon>Metazoa</taxon>
        <taxon>Ecdysozoa</taxon>
        <taxon>Arthropoda</taxon>
        <taxon>Hexapoda</taxon>
        <taxon>Insecta</taxon>
        <taxon>Pterygota</taxon>
        <taxon>Neoptera</taxon>
        <taxon>Polyneoptera</taxon>
        <taxon>Dictyoptera</taxon>
        <taxon>Blattodea</taxon>
        <taxon>Blattoidea</taxon>
        <taxon>Termitoidae</taxon>
        <taxon>Rhinotermitidae</taxon>
        <taxon>Coptotermes</taxon>
    </lineage>
</organism>
<evidence type="ECO:0000256" key="4">
    <source>
        <dbReference type="ARBA" id="ARBA00022918"/>
    </source>
</evidence>
<keyword evidence="3" id="KW-0255">Endonuclease</keyword>
<dbReference type="FunFam" id="3.10.20.370:FF:000001">
    <property type="entry name" value="Retrovirus-related Pol polyprotein from transposon 17.6-like protein"/>
    <property type="match status" value="1"/>
</dbReference>
<dbReference type="Pfam" id="PF00078">
    <property type="entry name" value="RVT_1"/>
    <property type="match status" value="1"/>
</dbReference>
<feature type="domain" description="Reverse transcriptase" evidence="6">
    <location>
        <begin position="7"/>
        <end position="100"/>
    </location>
</feature>
<feature type="transmembrane region" description="Helical" evidence="5">
    <location>
        <begin position="20"/>
        <end position="41"/>
    </location>
</feature>
<keyword evidence="5" id="KW-1133">Transmembrane helix</keyword>
<comment type="caution">
    <text evidence="8">The sequence shown here is derived from an EMBL/GenBank/DDBJ whole genome shotgun (WGS) entry which is preliminary data.</text>
</comment>
<dbReference type="InParanoid" id="A0A6L2PXF3"/>